<dbReference type="GO" id="GO:0051537">
    <property type="term" value="F:2 iron, 2 sulfur cluster binding"/>
    <property type="evidence" value="ECO:0007669"/>
    <property type="project" value="UniProtKB-KW"/>
</dbReference>
<dbReference type="SUPFAM" id="SSF52343">
    <property type="entry name" value="Ferredoxin reductase-like, C-terminal NADP-linked domain"/>
    <property type="match status" value="1"/>
</dbReference>
<dbReference type="InterPro" id="IPR017938">
    <property type="entry name" value="Riboflavin_synthase-like_b-brl"/>
</dbReference>
<dbReference type="AlphaFoldDB" id="A0A6J4HEQ4"/>
<dbReference type="PROSITE" id="PS51384">
    <property type="entry name" value="FAD_FR"/>
    <property type="match status" value="1"/>
</dbReference>
<evidence type="ECO:0000256" key="6">
    <source>
        <dbReference type="ARBA" id="ARBA00022827"/>
    </source>
</evidence>
<feature type="binding site" evidence="12">
    <location>
        <position position="250"/>
    </location>
    <ligand>
        <name>[2Fe-2S] cluster</name>
        <dbReference type="ChEBI" id="CHEBI:190135"/>
    </ligand>
</feature>
<keyword evidence="2" id="KW-0813">Transport</keyword>
<evidence type="ECO:0000256" key="9">
    <source>
        <dbReference type="ARBA" id="ARBA00023014"/>
    </source>
</evidence>
<keyword evidence="8 12" id="KW-0408">Iron</keyword>
<dbReference type="Pfam" id="PF10418">
    <property type="entry name" value="DHODB_Fe-S_bind"/>
    <property type="match status" value="1"/>
</dbReference>
<keyword evidence="9 12" id="KW-0411">Iron-sulfur</keyword>
<keyword evidence="4 12" id="KW-0001">2Fe-2S</keyword>
<dbReference type="PIRSF" id="PIRSF006816">
    <property type="entry name" value="Cyc3_hyd_g"/>
    <property type="match status" value="1"/>
</dbReference>
<dbReference type="Gene3D" id="2.40.30.10">
    <property type="entry name" value="Translation factors"/>
    <property type="match status" value="1"/>
</dbReference>
<comment type="cofactor">
    <cofactor evidence="12">
        <name>[2Fe-2S] cluster</name>
        <dbReference type="ChEBI" id="CHEBI:190135"/>
    </cofactor>
    <text evidence="12">Binds 1 [2Fe-2S] cluster per subunit.</text>
</comment>
<dbReference type="EMBL" id="CADCTO010000065">
    <property type="protein sequence ID" value="CAA9221200.1"/>
    <property type="molecule type" value="Genomic_DNA"/>
</dbReference>
<dbReference type="SUPFAM" id="SSF63380">
    <property type="entry name" value="Riboflavin synthase domain-like"/>
    <property type="match status" value="1"/>
</dbReference>
<reference evidence="14" key="1">
    <citation type="submission" date="2020-02" db="EMBL/GenBank/DDBJ databases">
        <authorList>
            <person name="Meier V. D."/>
        </authorList>
    </citation>
    <scope>NUCLEOTIDE SEQUENCE</scope>
    <source>
        <strain evidence="14">AVDCRST_MAG63</strain>
    </source>
</reference>
<accession>A0A6J4HEQ4</accession>
<dbReference type="Gene3D" id="2.10.240.10">
    <property type="entry name" value="Dihydroorotate dehydrogenase, electron transfer subunit"/>
    <property type="match status" value="1"/>
</dbReference>
<keyword evidence="5 12" id="KW-0479">Metal-binding</keyword>
<evidence type="ECO:0000256" key="2">
    <source>
        <dbReference type="ARBA" id="ARBA00022448"/>
    </source>
</evidence>
<dbReference type="InterPro" id="IPR012165">
    <property type="entry name" value="Cyt_c3_hydrogenase_gsu"/>
</dbReference>
<evidence type="ECO:0000256" key="4">
    <source>
        <dbReference type="ARBA" id="ARBA00022714"/>
    </source>
</evidence>
<dbReference type="GO" id="GO:0006221">
    <property type="term" value="P:pyrimidine nucleotide biosynthetic process"/>
    <property type="evidence" value="ECO:0007669"/>
    <property type="project" value="InterPro"/>
</dbReference>
<name>A0A6J4HEQ4_9BACT</name>
<evidence type="ECO:0000256" key="5">
    <source>
        <dbReference type="ARBA" id="ARBA00022723"/>
    </source>
</evidence>
<dbReference type="InterPro" id="IPR037117">
    <property type="entry name" value="Dihydroorotate_DH_ele_sf"/>
</dbReference>
<evidence type="ECO:0000256" key="10">
    <source>
        <dbReference type="ARBA" id="ARBA00034078"/>
    </source>
</evidence>
<dbReference type="InterPro" id="IPR039261">
    <property type="entry name" value="FNR_nucleotide-bd"/>
</dbReference>
<dbReference type="InterPro" id="IPR050353">
    <property type="entry name" value="PyrK_electron_transfer"/>
</dbReference>
<keyword evidence="14" id="KW-0560">Oxidoreductase</keyword>
<keyword evidence="7" id="KW-0249">Electron transport</keyword>
<dbReference type="Pfam" id="PF00175">
    <property type="entry name" value="NAD_binding_1"/>
    <property type="match status" value="1"/>
</dbReference>
<dbReference type="PANTHER" id="PTHR43513">
    <property type="entry name" value="DIHYDROOROTATE DEHYDROGENASE B (NAD(+)), ELECTRON TRANSFER SUBUNIT"/>
    <property type="match status" value="1"/>
</dbReference>
<comment type="cofactor">
    <cofactor evidence="10">
        <name>[2Fe-2S] cluster</name>
        <dbReference type="ChEBI" id="CHEBI:190135"/>
    </cofactor>
</comment>
<feature type="binding site" evidence="12">
    <location>
        <position position="237"/>
    </location>
    <ligand>
        <name>[2Fe-2S] cluster</name>
        <dbReference type="ChEBI" id="CHEBI:190135"/>
    </ligand>
</feature>
<evidence type="ECO:0000256" key="3">
    <source>
        <dbReference type="ARBA" id="ARBA00022630"/>
    </source>
</evidence>
<keyword evidence="3 11" id="KW-0285">Flavoprotein</keyword>
<organism evidence="14">
    <name type="scientific">uncultured Armatimonadetes bacterium</name>
    <dbReference type="NCBI Taxonomy" id="157466"/>
    <lineage>
        <taxon>Bacteria</taxon>
        <taxon>Bacillati</taxon>
        <taxon>Armatimonadota</taxon>
        <taxon>environmental samples</taxon>
    </lineage>
</organism>
<evidence type="ECO:0000259" key="13">
    <source>
        <dbReference type="PROSITE" id="PS51384"/>
    </source>
</evidence>
<comment type="similarity">
    <text evidence="1">Belongs to the PyrK family.</text>
</comment>
<sequence length="264" mass="27751">MIRKFLAPVVSNTPLAAPGHYVLTFHAPELVQEVRPGQFITVAAETGAQVLRRPFSIFTADAATGDASVLYNAKGPTSTAMAARKPGDTLDLVGPLGGRVFRADPRPGVRHVMVGGGYGVPPLVFLARTILDADPDADVTFINGARSREFLVGTDGVEAMGAKLLCATDDGSCGTHGRVTDVLNQLLCDPSRPAHVYTCGPTPMMEAVAGMAIACDVPCQASLEVFMPCGLGICMGCAVQRPDGTYARGCFEGPVFEAREVVWQ</sequence>
<feature type="domain" description="FAD-binding FR-type" evidence="13">
    <location>
        <begin position="2"/>
        <end position="102"/>
    </location>
</feature>
<gene>
    <name evidence="14" type="ORF">AVDCRST_MAG63-510</name>
</gene>
<proteinExistence type="inferred from homology"/>
<dbReference type="InterPro" id="IPR019480">
    <property type="entry name" value="Dihydroorotate_DH_Fe-S-bd"/>
</dbReference>
<dbReference type="EC" id="1.3.1.14" evidence="14"/>
<comment type="cofactor">
    <cofactor evidence="11">
        <name>FAD</name>
        <dbReference type="ChEBI" id="CHEBI:57692"/>
    </cofactor>
    <text evidence="11">Binds 1 FAD per subunit.</text>
</comment>
<evidence type="ECO:0000256" key="7">
    <source>
        <dbReference type="ARBA" id="ARBA00022982"/>
    </source>
</evidence>
<dbReference type="InterPro" id="IPR001433">
    <property type="entry name" value="OxRdtase_FAD/NAD-bd"/>
</dbReference>
<evidence type="ECO:0000256" key="12">
    <source>
        <dbReference type="PIRSR" id="PIRSR006816-2"/>
    </source>
</evidence>
<evidence type="ECO:0000256" key="8">
    <source>
        <dbReference type="ARBA" id="ARBA00023004"/>
    </source>
</evidence>
<keyword evidence="6 11" id="KW-0274">FAD</keyword>
<dbReference type="GO" id="GO:0004589">
    <property type="term" value="F:dihydroorotate dehydrogenase (NAD+) activity"/>
    <property type="evidence" value="ECO:0007669"/>
    <property type="project" value="UniProtKB-EC"/>
</dbReference>
<dbReference type="CDD" id="cd06218">
    <property type="entry name" value="DHOD_e_trans"/>
    <property type="match status" value="1"/>
</dbReference>
<dbReference type="PRINTS" id="PR00406">
    <property type="entry name" value="CYTB5RDTASE"/>
</dbReference>
<feature type="binding site" evidence="12">
    <location>
        <position position="229"/>
    </location>
    <ligand>
        <name>[2Fe-2S] cluster</name>
        <dbReference type="ChEBI" id="CHEBI:190135"/>
    </ligand>
</feature>
<feature type="binding site" evidence="12">
    <location>
        <position position="234"/>
    </location>
    <ligand>
        <name>[2Fe-2S] cluster</name>
        <dbReference type="ChEBI" id="CHEBI:190135"/>
    </ligand>
</feature>
<evidence type="ECO:0000256" key="11">
    <source>
        <dbReference type="PIRSR" id="PIRSR006816-1"/>
    </source>
</evidence>
<dbReference type="PANTHER" id="PTHR43513:SF3">
    <property type="entry name" value="DIHYDROOROTATE DEHYDROGENASE B (NAD(+)), ELECTRON TRANSFER SUBUNIT-RELATED"/>
    <property type="match status" value="1"/>
</dbReference>
<evidence type="ECO:0000256" key="1">
    <source>
        <dbReference type="ARBA" id="ARBA00006422"/>
    </source>
</evidence>
<evidence type="ECO:0000313" key="14">
    <source>
        <dbReference type="EMBL" id="CAA9221200.1"/>
    </source>
</evidence>
<dbReference type="GO" id="GO:0046872">
    <property type="term" value="F:metal ion binding"/>
    <property type="evidence" value="ECO:0007669"/>
    <property type="project" value="UniProtKB-KW"/>
</dbReference>
<dbReference type="Gene3D" id="3.40.50.80">
    <property type="entry name" value="Nucleotide-binding domain of ferredoxin-NADP reductase (FNR) module"/>
    <property type="match status" value="1"/>
</dbReference>
<feature type="binding site" evidence="11">
    <location>
        <begin position="53"/>
        <end position="56"/>
    </location>
    <ligand>
        <name>FAD</name>
        <dbReference type="ChEBI" id="CHEBI:57692"/>
    </ligand>
</feature>
<protein>
    <submittedName>
        <fullName evidence="14">Dihydroorotate dehydrogenase (NAD(+)), electron transfer subunit</fullName>
        <ecNumber evidence="14">1.3.1.14</ecNumber>
    </submittedName>
</protein>
<dbReference type="GO" id="GO:0050660">
    <property type="term" value="F:flavin adenine dinucleotide binding"/>
    <property type="evidence" value="ECO:0007669"/>
    <property type="project" value="InterPro"/>
</dbReference>
<dbReference type="InterPro" id="IPR017927">
    <property type="entry name" value="FAD-bd_FR_type"/>
</dbReference>